<dbReference type="GO" id="GO:0042597">
    <property type="term" value="C:periplasmic space"/>
    <property type="evidence" value="ECO:0007669"/>
    <property type="project" value="InterPro"/>
</dbReference>
<evidence type="ECO:0000256" key="2">
    <source>
        <dbReference type="SAM" id="SignalP"/>
    </source>
</evidence>
<feature type="compositionally biased region" description="Basic and acidic residues" evidence="1">
    <location>
        <begin position="147"/>
        <end position="179"/>
    </location>
</feature>
<evidence type="ECO:0000259" key="3">
    <source>
        <dbReference type="PROSITE" id="PS50222"/>
    </source>
</evidence>
<sequence precursor="true">MITLKKMMFSALIMSASITLLASPQGRRGFSGDGNGGREFRPPMQQGRAPMMEMMTRRLDLTPEQQKKLESIRENSAKSLRENMSSQKQLHQKLEKAIRQDDTTLAKGIAAEIADGLINQTRTRLRIESAVKDILTPEQNARLQEMKKNFRQRADKPDIDRPQRMPRNRQDLRGSDRPGYRGNDSVQKMKDRSDFQKQDRAMRPQRNRDDSCTDKAARPTQPPRAKAQPQMGNKAPNAERLNYMFDKADGDGDGLVSKDELRKFFRSRQAQSKERGQ</sequence>
<evidence type="ECO:0000256" key="1">
    <source>
        <dbReference type="SAM" id="MobiDB-lite"/>
    </source>
</evidence>
<keyword evidence="2" id="KW-0732">Signal</keyword>
<dbReference type="SMART" id="SM00054">
    <property type="entry name" value="EFh"/>
    <property type="match status" value="1"/>
</dbReference>
<dbReference type="InterPro" id="IPR011992">
    <property type="entry name" value="EF-hand-dom_pair"/>
</dbReference>
<dbReference type="Gene3D" id="1.10.238.10">
    <property type="entry name" value="EF-hand"/>
    <property type="match status" value="1"/>
</dbReference>
<evidence type="ECO:0000313" key="5">
    <source>
        <dbReference type="Proteomes" id="UP000188181"/>
    </source>
</evidence>
<reference evidence="5" key="1">
    <citation type="submission" date="2017-02" db="EMBL/GenBank/DDBJ databases">
        <title>Comparative genomics and description of representatives of a novel lineage of planctomycetes thriving in anoxic sediments.</title>
        <authorList>
            <person name="Spring S."/>
            <person name="Bunk B."/>
            <person name="Sproer C."/>
        </authorList>
    </citation>
    <scope>NUCLEOTIDE SEQUENCE [LARGE SCALE GENOMIC DNA]</scope>
    <source>
        <strain evidence="5">SM-Chi-D1</strain>
    </source>
</reference>
<dbReference type="SUPFAM" id="SSF47473">
    <property type="entry name" value="EF-hand"/>
    <property type="match status" value="1"/>
</dbReference>
<dbReference type="PROSITE" id="PS00018">
    <property type="entry name" value="EF_HAND_1"/>
    <property type="match status" value="1"/>
</dbReference>
<keyword evidence="5" id="KW-1185">Reference proteome</keyword>
<feature type="compositionally biased region" description="Basic and acidic residues" evidence="1">
    <location>
        <begin position="187"/>
        <end position="217"/>
    </location>
</feature>
<dbReference type="AlphaFoldDB" id="A0A1Q2MCD8"/>
<proteinExistence type="predicted"/>
<organism evidence="4 5">
    <name type="scientific">Limihaloglobus sulfuriphilus</name>
    <dbReference type="NCBI Taxonomy" id="1851148"/>
    <lineage>
        <taxon>Bacteria</taxon>
        <taxon>Pseudomonadati</taxon>
        <taxon>Planctomycetota</taxon>
        <taxon>Phycisphaerae</taxon>
        <taxon>Sedimentisphaerales</taxon>
        <taxon>Sedimentisphaeraceae</taxon>
        <taxon>Limihaloglobus</taxon>
    </lineage>
</organism>
<feature type="region of interest" description="Disordered" evidence="1">
    <location>
        <begin position="25"/>
        <end position="45"/>
    </location>
</feature>
<accession>A0A1Q2MCD8</accession>
<feature type="signal peptide" evidence="2">
    <location>
        <begin position="1"/>
        <end position="22"/>
    </location>
</feature>
<dbReference type="InterPro" id="IPR002048">
    <property type="entry name" value="EF_hand_dom"/>
</dbReference>
<dbReference type="STRING" id="1851148.SMSP2_00663"/>
<dbReference type="PROSITE" id="PS50222">
    <property type="entry name" value="EF_HAND_2"/>
    <property type="match status" value="1"/>
</dbReference>
<dbReference type="InterPro" id="IPR018247">
    <property type="entry name" value="EF_Hand_1_Ca_BS"/>
</dbReference>
<dbReference type="Pfam" id="PF07813">
    <property type="entry name" value="LTXXQ"/>
    <property type="match status" value="1"/>
</dbReference>
<feature type="chain" id="PRO_5012230612" evidence="2">
    <location>
        <begin position="23"/>
        <end position="277"/>
    </location>
</feature>
<feature type="region of interest" description="Disordered" evidence="1">
    <location>
        <begin position="147"/>
        <end position="256"/>
    </location>
</feature>
<name>A0A1Q2MCD8_9BACT</name>
<dbReference type="EMBL" id="CP019646">
    <property type="protein sequence ID" value="AQQ70319.1"/>
    <property type="molecule type" value="Genomic_DNA"/>
</dbReference>
<dbReference type="Proteomes" id="UP000188181">
    <property type="component" value="Chromosome"/>
</dbReference>
<dbReference type="InterPro" id="IPR012899">
    <property type="entry name" value="LTXXQ"/>
</dbReference>
<feature type="compositionally biased region" description="Basic and acidic residues" evidence="1">
    <location>
        <begin position="246"/>
        <end position="256"/>
    </location>
</feature>
<feature type="domain" description="EF-hand" evidence="3">
    <location>
        <begin position="236"/>
        <end position="271"/>
    </location>
</feature>
<dbReference type="Gene3D" id="1.20.120.1490">
    <property type="match status" value="1"/>
</dbReference>
<protein>
    <submittedName>
        <fullName evidence="4">Periplasmic repressor CpxP</fullName>
    </submittedName>
</protein>
<evidence type="ECO:0000313" key="4">
    <source>
        <dbReference type="EMBL" id="AQQ70319.1"/>
    </source>
</evidence>
<dbReference type="GO" id="GO:0005509">
    <property type="term" value="F:calcium ion binding"/>
    <property type="evidence" value="ECO:0007669"/>
    <property type="project" value="InterPro"/>
</dbReference>
<dbReference type="KEGG" id="pbas:SMSP2_00663"/>
<dbReference type="RefSeq" id="WP_146682593.1">
    <property type="nucleotide sequence ID" value="NZ_CP019646.1"/>
</dbReference>
<gene>
    <name evidence="4" type="ORF">SMSP2_00663</name>
</gene>